<dbReference type="Proteomes" id="UP000297527">
    <property type="component" value="Unassembled WGS sequence"/>
</dbReference>
<name>A0A4Z1HSE9_9HELO</name>
<reference evidence="1 2" key="1">
    <citation type="submission" date="2017-12" db="EMBL/GenBank/DDBJ databases">
        <title>Comparative genomics of Botrytis spp.</title>
        <authorList>
            <person name="Valero-Jimenez C.A."/>
            <person name="Tapia P."/>
            <person name="Veloso J."/>
            <person name="Silva-Moreno E."/>
            <person name="Staats M."/>
            <person name="Valdes J.H."/>
            <person name="Van Kan J.A.L."/>
        </authorList>
    </citation>
    <scope>NUCLEOTIDE SEQUENCE [LARGE SCALE GENOMIC DNA]</scope>
    <source>
        <strain evidence="1 2">MUCL11595</strain>
    </source>
</reference>
<proteinExistence type="predicted"/>
<organism evidence="1 2">
    <name type="scientific">Botryotinia convoluta</name>
    <dbReference type="NCBI Taxonomy" id="54673"/>
    <lineage>
        <taxon>Eukaryota</taxon>
        <taxon>Fungi</taxon>
        <taxon>Dikarya</taxon>
        <taxon>Ascomycota</taxon>
        <taxon>Pezizomycotina</taxon>
        <taxon>Leotiomycetes</taxon>
        <taxon>Helotiales</taxon>
        <taxon>Sclerotiniaceae</taxon>
        <taxon>Botryotinia</taxon>
    </lineage>
</organism>
<evidence type="ECO:0000313" key="2">
    <source>
        <dbReference type="Proteomes" id="UP000297527"/>
    </source>
</evidence>
<gene>
    <name evidence="1" type="ORF">BCON_0154g00310</name>
</gene>
<dbReference type="AlphaFoldDB" id="A0A4Z1HSE9"/>
<accession>A0A4Z1HSE9</accession>
<dbReference type="EMBL" id="PQXN01000154">
    <property type="protein sequence ID" value="TGO51811.1"/>
    <property type="molecule type" value="Genomic_DNA"/>
</dbReference>
<evidence type="ECO:0000313" key="1">
    <source>
        <dbReference type="EMBL" id="TGO51811.1"/>
    </source>
</evidence>
<protein>
    <submittedName>
        <fullName evidence="1">Uncharacterized protein</fullName>
    </submittedName>
</protein>
<keyword evidence="2" id="KW-1185">Reference proteome</keyword>
<comment type="caution">
    <text evidence="1">The sequence shown here is derived from an EMBL/GenBank/DDBJ whole genome shotgun (WGS) entry which is preliminary data.</text>
</comment>
<sequence>MKILASRICEPCNVTTTVLVGAVNVNGARLEVGSVEDTELDVGTALEDEFPAAAEESVVQAPSGQYP</sequence>